<dbReference type="SUPFAM" id="SSF55874">
    <property type="entry name" value="ATPase domain of HSP90 chaperone/DNA topoisomerase II/histidine kinase"/>
    <property type="match status" value="1"/>
</dbReference>
<keyword evidence="7 13" id="KW-0418">Kinase</keyword>
<dbReference type="EC" id="2.7.13.3" evidence="3"/>
<evidence type="ECO:0000256" key="7">
    <source>
        <dbReference type="ARBA" id="ARBA00022777"/>
    </source>
</evidence>
<evidence type="ECO:0000256" key="10">
    <source>
        <dbReference type="ARBA" id="ARBA00023136"/>
    </source>
</evidence>
<comment type="caution">
    <text evidence="13">The sequence shown here is derived from an EMBL/GenBank/DDBJ whole genome shotgun (WGS) entry which is preliminary data.</text>
</comment>
<dbReference type="Gene3D" id="3.30.565.10">
    <property type="entry name" value="Histidine kinase-like ATPase, C-terminal domain"/>
    <property type="match status" value="1"/>
</dbReference>
<dbReference type="PRINTS" id="PR00344">
    <property type="entry name" value="BCTRLSENSOR"/>
</dbReference>
<dbReference type="InterPro" id="IPR050351">
    <property type="entry name" value="BphY/WalK/GraS-like"/>
</dbReference>
<evidence type="ECO:0000256" key="4">
    <source>
        <dbReference type="ARBA" id="ARBA00022475"/>
    </source>
</evidence>
<reference evidence="13 14" key="1">
    <citation type="submission" date="2019-01" db="EMBL/GenBank/DDBJ databases">
        <title>Vagococcus silagei sp. nov. isolated from brewer's grain.</title>
        <authorList>
            <person name="Guu J.-R."/>
        </authorList>
    </citation>
    <scope>NUCLEOTIDE SEQUENCE [LARGE SCALE GENOMIC DNA]</scope>
    <source>
        <strain evidence="13 14">2B-2</strain>
    </source>
</reference>
<keyword evidence="9" id="KW-0902">Two-component regulatory system</keyword>
<comment type="subcellular location">
    <subcellularLocation>
        <location evidence="2">Cell membrane</location>
        <topology evidence="2">Multi-pass membrane protein</topology>
    </subcellularLocation>
</comment>
<dbReference type="InterPro" id="IPR005467">
    <property type="entry name" value="His_kinase_dom"/>
</dbReference>
<feature type="transmembrane region" description="Helical" evidence="11">
    <location>
        <begin position="33"/>
        <end position="56"/>
    </location>
</feature>
<evidence type="ECO:0000256" key="3">
    <source>
        <dbReference type="ARBA" id="ARBA00012438"/>
    </source>
</evidence>
<protein>
    <recommendedName>
        <fullName evidence="3">histidine kinase</fullName>
        <ecNumber evidence="3">2.7.13.3</ecNumber>
    </recommendedName>
</protein>
<name>A0A4S3B7T2_9ENTE</name>
<dbReference type="Proteomes" id="UP000310506">
    <property type="component" value="Unassembled WGS sequence"/>
</dbReference>
<keyword evidence="4" id="KW-1003">Cell membrane</keyword>
<evidence type="ECO:0000259" key="12">
    <source>
        <dbReference type="PROSITE" id="PS50109"/>
    </source>
</evidence>
<proteinExistence type="predicted"/>
<sequence>MKHIKRQLGLIFCIYFFLLLFFILIWLDGYHNLTILLYGFLLSTVFMGLFISLGWYRRRILNQLFDQKRSFKEFHQLKQDQSRLSHDVYRLMDAQYRYFYDKLKKVQLEREEQQHFIYRWVHQMKTPLSVIELMLQDEDYDIDSFREETDKLHKGLNLALSMSRLEAFQNDFHIETISLNSLIKSVINDQKEYLIRQAIFPKVEIDENLMIQTDKKWLAFAIDQLLINSVKYTTEAETRLDIFTVETSTTYELTIKDYGVGIASQDIKRVFDPFFTGKMGRTQHEATGMGLYLVKKVITQLDYSIQIKSEINQGTVVSIAIPKH</sequence>
<evidence type="ECO:0000256" key="8">
    <source>
        <dbReference type="ARBA" id="ARBA00022989"/>
    </source>
</evidence>
<dbReference type="PANTHER" id="PTHR45453">
    <property type="entry name" value="PHOSPHATE REGULON SENSOR PROTEIN PHOR"/>
    <property type="match status" value="1"/>
</dbReference>
<dbReference type="AlphaFoldDB" id="A0A4S3B7T2"/>
<evidence type="ECO:0000313" key="13">
    <source>
        <dbReference type="EMBL" id="THB62120.1"/>
    </source>
</evidence>
<evidence type="ECO:0000256" key="11">
    <source>
        <dbReference type="SAM" id="Phobius"/>
    </source>
</evidence>
<comment type="catalytic activity">
    <reaction evidence="1">
        <text>ATP + protein L-histidine = ADP + protein N-phospho-L-histidine.</text>
        <dbReference type="EC" id="2.7.13.3"/>
    </reaction>
</comment>
<dbReference type="SMART" id="SM00387">
    <property type="entry name" value="HATPase_c"/>
    <property type="match status" value="1"/>
</dbReference>
<dbReference type="PANTHER" id="PTHR45453:SF2">
    <property type="entry name" value="HISTIDINE KINASE"/>
    <property type="match status" value="1"/>
</dbReference>
<accession>A0A4S3B7T2</accession>
<dbReference type="GO" id="GO:0004721">
    <property type="term" value="F:phosphoprotein phosphatase activity"/>
    <property type="evidence" value="ECO:0007669"/>
    <property type="project" value="TreeGrafter"/>
</dbReference>
<dbReference type="PROSITE" id="PS50109">
    <property type="entry name" value="HIS_KIN"/>
    <property type="match status" value="1"/>
</dbReference>
<organism evidence="13 14">
    <name type="scientific">Vagococcus silagei</name>
    <dbReference type="NCBI Taxonomy" id="2508885"/>
    <lineage>
        <taxon>Bacteria</taxon>
        <taxon>Bacillati</taxon>
        <taxon>Bacillota</taxon>
        <taxon>Bacilli</taxon>
        <taxon>Lactobacillales</taxon>
        <taxon>Enterococcaceae</taxon>
        <taxon>Vagococcus</taxon>
    </lineage>
</organism>
<dbReference type="InterPro" id="IPR036890">
    <property type="entry name" value="HATPase_C_sf"/>
</dbReference>
<keyword evidence="6 11" id="KW-0812">Transmembrane</keyword>
<evidence type="ECO:0000256" key="9">
    <source>
        <dbReference type="ARBA" id="ARBA00023012"/>
    </source>
</evidence>
<keyword evidence="8 11" id="KW-1133">Transmembrane helix</keyword>
<evidence type="ECO:0000256" key="2">
    <source>
        <dbReference type="ARBA" id="ARBA00004651"/>
    </source>
</evidence>
<evidence type="ECO:0000256" key="6">
    <source>
        <dbReference type="ARBA" id="ARBA00022692"/>
    </source>
</evidence>
<evidence type="ECO:0000256" key="5">
    <source>
        <dbReference type="ARBA" id="ARBA00022679"/>
    </source>
</evidence>
<dbReference type="OrthoDB" id="9780487at2"/>
<dbReference type="InterPro" id="IPR004358">
    <property type="entry name" value="Sig_transdc_His_kin-like_C"/>
</dbReference>
<keyword evidence="5" id="KW-0808">Transferase</keyword>
<feature type="domain" description="Histidine kinase" evidence="12">
    <location>
        <begin position="119"/>
        <end position="324"/>
    </location>
</feature>
<dbReference type="GO" id="GO:0005886">
    <property type="term" value="C:plasma membrane"/>
    <property type="evidence" value="ECO:0007669"/>
    <property type="project" value="UniProtKB-SubCell"/>
</dbReference>
<gene>
    <name evidence="13" type="ORF">ESZ54_02625</name>
</gene>
<evidence type="ECO:0000313" key="14">
    <source>
        <dbReference type="Proteomes" id="UP000310506"/>
    </source>
</evidence>
<dbReference type="GO" id="GO:0000155">
    <property type="term" value="F:phosphorelay sensor kinase activity"/>
    <property type="evidence" value="ECO:0007669"/>
    <property type="project" value="TreeGrafter"/>
</dbReference>
<dbReference type="GO" id="GO:0016036">
    <property type="term" value="P:cellular response to phosphate starvation"/>
    <property type="evidence" value="ECO:0007669"/>
    <property type="project" value="TreeGrafter"/>
</dbReference>
<evidence type="ECO:0000256" key="1">
    <source>
        <dbReference type="ARBA" id="ARBA00000085"/>
    </source>
</evidence>
<dbReference type="InterPro" id="IPR003594">
    <property type="entry name" value="HATPase_dom"/>
</dbReference>
<keyword evidence="10 11" id="KW-0472">Membrane</keyword>
<dbReference type="RefSeq" id="WP_136136121.1">
    <property type="nucleotide sequence ID" value="NZ_SDGV01000004.1"/>
</dbReference>
<keyword evidence="14" id="KW-1185">Reference proteome</keyword>
<dbReference type="Pfam" id="PF02518">
    <property type="entry name" value="HATPase_c"/>
    <property type="match status" value="1"/>
</dbReference>
<feature type="transmembrane region" description="Helical" evidence="11">
    <location>
        <begin position="7"/>
        <end position="27"/>
    </location>
</feature>
<dbReference type="EMBL" id="SDGV01000004">
    <property type="protein sequence ID" value="THB62120.1"/>
    <property type="molecule type" value="Genomic_DNA"/>
</dbReference>